<evidence type="ECO:0008006" key="4">
    <source>
        <dbReference type="Google" id="ProtNLM"/>
    </source>
</evidence>
<protein>
    <recommendedName>
        <fullName evidence="4">IrrE N-terminal-like domain-containing protein</fullName>
    </recommendedName>
</protein>
<sequence>MASQQARQFLDRMHEIVWQDMGLTPRPRSAEDDAEAATLISDLVDMRTGLVGPEALEALQAKLFRNEELLADMTVSKYENARTNQSLHKLADSVERAGRALGFPMPERPLLGTLPTGRVNVMTLLVPATREHLVLFESEFLGFAYLSAKAVAEVLPYRRSPGGGAAFSLEPGKVRELLAKHPQSAHRFGQLARAYLETGVPYNAPQYTQDPVRNTWATMLCESVELFALGHEYGHILKGHLGQQRPAARLGGPNLDEPEELAWSRQEEFQADAQGLSLSVAAMRSRGYDLPIGFLGADFYFTMMHVMERAISVLRHGHENGPDGDDAQRPSLLRRMVGRQSQNKPQGHKKSRAGDGTGDGAVTHPPSVLRRLMLRAVLARDNTPQIAAAIELGQNMEQVMEMLWFDLRPRLLDAHRAGVRPLERWQD</sequence>
<evidence type="ECO:0000313" key="3">
    <source>
        <dbReference type="Proteomes" id="UP001631993"/>
    </source>
</evidence>
<gene>
    <name evidence="2" type="ORF">ACKI1S_41170</name>
</gene>
<dbReference type="EMBL" id="JBJVNE010000029">
    <property type="protein sequence ID" value="MFM9652526.1"/>
    <property type="molecule type" value="Genomic_DNA"/>
</dbReference>
<dbReference type="RefSeq" id="WP_369280487.1">
    <property type="nucleotide sequence ID" value="NZ_JBJVMW010000057.1"/>
</dbReference>
<comment type="caution">
    <text evidence="2">The sequence shown here is derived from an EMBL/GenBank/DDBJ whole genome shotgun (WGS) entry which is preliminary data.</text>
</comment>
<name>A0ABW9IX31_STRGJ</name>
<dbReference type="Proteomes" id="UP001631993">
    <property type="component" value="Unassembled WGS sequence"/>
</dbReference>
<feature type="region of interest" description="Disordered" evidence="1">
    <location>
        <begin position="338"/>
        <end position="365"/>
    </location>
</feature>
<evidence type="ECO:0000256" key="1">
    <source>
        <dbReference type="SAM" id="MobiDB-lite"/>
    </source>
</evidence>
<evidence type="ECO:0000313" key="2">
    <source>
        <dbReference type="EMBL" id="MFM9652526.1"/>
    </source>
</evidence>
<proteinExistence type="predicted"/>
<reference evidence="2 3" key="1">
    <citation type="submission" date="2024-12" db="EMBL/GenBank/DDBJ databases">
        <title>Forecasting of Potato common scab and diversities of Pathogenic streptomyces spp. in china.</title>
        <authorList>
            <person name="Handique U."/>
            <person name="Wu J."/>
        </authorList>
    </citation>
    <scope>NUCLEOTIDE SEQUENCE [LARGE SCALE GENOMIC DNA]</scope>
    <source>
        <strain evidence="2 3">ZRIMU1585</strain>
    </source>
</reference>
<accession>A0ABW9IX31</accession>
<keyword evidence="3" id="KW-1185">Reference proteome</keyword>
<organism evidence="2 3">
    <name type="scientific">Streptomyces galilaeus</name>
    <dbReference type="NCBI Taxonomy" id="33899"/>
    <lineage>
        <taxon>Bacteria</taxon>
        <taxon>Bacillati</taxon>
        <taxon>Actinomycetota</taxon>
        <taxon>Actinomycetes</taxon>
        <taxon>Kitasatosporales</taxon>
        <taxon>Streptomycetaceae</taxon>
        <taxon>Streptomyces</taxon>
    </lineage>
</organism>